<dbReference type="EMBL" id="AVOT02081070">
    <property type="protein sequence ID" value="MBW0567569.1"/>
    <property type="molecule type" value="Genomic_DNA"/>
</dbReference>
<dbReference type="Gene3D" id="1.25.40.60">
    <property type="match status" value="1"/>
</dbReference>
<evidence type="ECO:0000313" key="1">
    <source>
        <dbReference type="EMBL" id="MBW0567569.1"/>
    </source>
</evidence>
<accession>A0A9Q3JSU5</accession>
<dbReference type="Proteomes" id="UP000765509">
    <property type="component" value="Unassembled WGS sequence"/>
</dbReference>
<name>A0A9Q3JSU5_9BASI</name>
<sequence length="157" mass="17605">MDQIIALFSPHGTTGKKAPPEGFNKCARALFFGLDNEPVNWLTHSPAAPYLWPLFELFTNIWPEDPQVHTIPPSNWQETFCTSTSPLEIFEKPQCAAVASVQHSCSRGITAEGRTAKAIVQEMVPPFDDSMRSMSDKLQIFTLQVLYQPGVPDEDRR</sequence>
<comment type="caution">
    <text evidence="1">The sequence shown here is derived from an EMBL/GenBank/DDBJ whole genome shotgun (WGS) entry which is preliminary data.</text>
</comment>
<gene>
    <name evidence="1" type="ORF">O181_107284</name>
</gene>
<evidence type="ECO:0000313" key="2">
    <source>
        <dbReference type="Proteomes" id="UP000765509"/>
    </source>
</evidence>
<dbReference type="AlphaFoldDB" id="A0A9Q3JSU5"/>
<organism evidence="1 2">
    <name type="scientific">Austropuccinia psidii MF-1</name>
    <dbReference type="NCBI Taxonomy" id="1389203"/>
    <lineage>
        <taxon>Eukaryota</taxon>
        <taxon>Fungi</taxon>
        <taxon>Dikarya</taxon>
        <taxon>Basidiomycota</taxon>
        <taxon>Pucciniomycotina</taxon>
        <taxon>Pucciniomycetes</taxon>
        <taxon>Pucciniales</taxon>
        <taxon>Sphaerophragmiaceae</taxon>
        <taxon>Austropuccinia</taxon>
    </lineage>
</organism>
<dbReference type="OrthoDB" id="2500524at2759"/>
<proteinExistence type="predicted"/>
<protein>
    <submittedName>
        <fullName evidence="1">Uncharacterized protein</fullName>
    </submittedName>
</protein>
<keyword evidence="2" id="KW-1185">Reference proteome</keyword>
<reference evidence="1" key="1">
    <citation type="submission" date="2021-03" db="EMBL/GenBank/DDBJ databases">
        <title>Draft genome sequence of rust myrtle Austropuccinia psidii MF-1, a brazilian biotype.</title>
        <authorList>
            <person name="Quecine M.C."/>
            <person name="Pachon D.M.R."/>
            <person name="Bonatelli M.L."/>
            <person name="Correr F.H."/>
            <person name="Franceschini L.M."/>
            <person name="Leite T.F."/>
            <person name="Margarido G.R.A."/>
            <person name="Almeida C.A."/>
            <person name="Ferrarezi J.A."/>
            <person name="Labate C.A."/>
        </authorList>
    </citation>
    <scope>NUCLEOTIDE SEQUENCE</scope>
    <source>
        <strain evidence="1">MF-1</strain>
    </source>
</reference>